<protein>
    <submittedName>
        <fullName evidence="2">Uncharacterized protein</fullName>
    </submittedName>
</protein>
<evidence type="ECO:0000313" key="3">
    <source>
        <dbReference type="Proteomes" id="UP001501598"/>
    </source>
</evidence>
<organism evidence="2 3">
    <name type="scientific">Pseudonocardia xishanensis</name>
    <dbReference type="NCBI Taxonomy" id="630995"/>
    <lineage>
        <taxon>Bacteria</taxon>
        <taxon>Bacillati</taxon>
        <taxon>Actinomycetota</taxon>
        <taxon>Actinomycetes</taxon>
        <taxon>Pseudonocardiales</taxon>
        <taxon>Pseudonocardiaceae</taxon>
        <taxon>Pseudonocardia</taxon>
    </lineage>
</organism>
<evidence type="ECO:0000313" key="2">
    <source>
        <dbReference type="EMBL" id="GAA4556301.1"/>
    </source>
</evidence>
<keyword evidence="3" id="KW-1185">Reference proteome</keyword>
<proteinExistence type="predicted"/>
<gene>
    <name evidence="2" type="ORF">GCM10023175_58130</name>
</gene>
<reference evidence="3" key="1">
    <citation type="journal article" date="2019" name="Int. J. Syst. Evol. Microbiol.">
        <title>The Global Catalogue of Microorganisms (GCM) 10K type strain sequencing project: providing services to taxonomists for standard genome sequencing and annotation.</title>
        <authorList>
            <consortium name="The Broad Institute Genomics Platform"/>
            <consortium name="The Broad Institute Genome Sequencing Center for Infectious Disease"/>
            <person name="Wu L."/>
            <person name="Ma J."/>
        </authorList>
    </citation>
    <scope>NUCLEOTIDE SEQUENCE [LARGE SCALE GENOMIC DNA]</scope>
    <source>
        <strain evidence="3">JCM 17906</strain>
    </source>
</reference>
<name>A0ABP8S216_9PSEU</name>
<sequence length="107" mass="11585">MADFVHPRLLRYVHTLPVDGGGSHGGARLLSLHAVQPHEGIVELAGSVGVRGRRRALASSVALTQDYVWACQDLRSPVWRFQCRPSRSGAPVRMSIDEDGSGVPGWS</sequence>
<evidence type="ECO:0000256" key="1">
    <source>
        <dbReference type="SAM" id="MobiDB-lite"/>
    </source>
</evidence>
<feature type="region of interest" description="Disordered" evidence="1">
    <location>
        <begin position="88"/>
        <end position="107"/>
    </location>
</feature>
<dbReference type="EMBL" id="BAABGT010000097">
    <property type="protein sequence ID" value="GAA4556301.1"/>
    <property type="molecule type" value="Genomic_DNA"/>
</dbReference>
<accession>A0ABP8S216</accession>
<dbReference type="Proteomes" id="UP001501598">
    <property type="component" value="Unassembled WGS sequence"/>
</dbReference>
<comment type="caution">
    <text evidence="2">The sequence shown here is derived from an EMBL/GenBank/DDBJ whole genome shotgun (WGS) entry which is preliminary data.</text>
</comment>